<dbReference type="Pfam" id="PF06196">
    <property type="entry name" value="DUF997"/>
    <property type="match status" value="1"/>
</dbReference>
<gene>
    <name evidence="2" type="ORF">SAMN05216366_12518</name>
</gene>
<dbReference type="PANTHER" id="PTHR39174">
    <property type="entry name" value="INNER MEMBRANE PROTEIN-RELATED"/>
    <property type="match status" value="1"/>
</dbReference>
<dbReference type="RefSeq" id="WP_074572908.1">
    <property type="nucleotide sequence ID" value="NZ_FNJQ01000025.1"/>
</dbReference>
<evidence type="ECO:0000313" key="2">
    <source>
        <dbReference type="EMBL" id="SDP55877.1"/>
    </source>
</evidence>
<keyword evidence="1" id="KW-1133">Transmembrane helix</keyword>
<dbReference type="AlphaFoldDB" id="A0A1H0TPA5"/>
<dbReference type="OrthoDB" id="3197205at2"/>
<keyword evidence="1" id="KW-0812">Transmembrane</keyword>
<protein>
    <submittedName>
        <fullName evidence="2">Uncharacterized membrane protein YhdT</fullName>
    </submittedName>
</protein>
<dbReference type="InterPro" id="IPR010398">
    <property type="entry name" value="DUF997"/>
</dbReference>
<feature type="transmembrane region" description="Helical" evidence="1">
    <location>
        <begin position="14"/>
        <end position="33"/>
    </location>
</feature>
<name>A0A1H0TPA5_SELRU</name>
<dbReference type="PANTHER" id="PTHR39174:SF1">
    <property type="entry name" value="INNER MEMBRANE PROTEIN"/>
    <property type="match status" value="1"/>
</dbReference>
<accession>A0A1H0TPA5</accession>
<feature type="transmembrane region" description="Helical" evidence="1">
    <location>
        <begin position="45"/>
        <end position="68"/>
    </location>
</feature>
<dbReference type="Proteomes" id="UP000182412">
    <property type="component" value="Unassembled WGS sequence"/>
</dbReference>
<keyword evidence="1" id="KW-0472">Membrane</keyword>
<reference evidence="2 3" key="1">
    <citation type="submission" date="2016-10" db="EMBL/GenBank/DDBJ databases">
        <authorList>
            <person name="de Groot N.N."/>
        </authorList>
    </citation>
    <scope>NUCLEOTIDE SEQUENCE [LARGE SCALE GENOMIC DNA]</scope>
    <source>
        <strain evidence="2 3">S137</strain>
    </source>
</reference>
<organism evidence="2 3">
    <name type="scientific">Selenomonas ruminantium</name>
    <dbReference type="NCBI Taxonomy" id="971"/>
    <lineage>
        <taxon>Bacteria</taxon>
        <taxon>Bacillati</taxon>
        <taxon>Bacillota</taxon>
        <taxon>Negativicutes</taxon>
        <taxon>Selenomonadales</taxon>
        <taxon>Selenomonadaceae</taxon>
        <taxon>Selenomonas</taxon>
    </lineage>
</organism>
<evidence type="ECO:0000313" key="3">
    <source>
        <dbReference type="Proteomes" id="UP000182412"/>
    </source>
</evidence>
<dbReference type="EMBL" id="FNJQ01000025">
    <property type="protein sequence ID" value="SDP55877.1"/>
    <property type="molecule type" value="Genomic_DNA"/>
</dbReference>
<evidence type="ECO:0000256" key="1">
    <source>
        <dbReference type="SAM" id="Phobius"/>
    </source>
</evidence>
<sequence>MTDWEKYQQIRREAAFTGLALLVLILFWCWAGFGLSDVEAEVFGLPLWAVTSSIGVWFFAIVLVKILLRYVFRDMSLDDEKKEGVSHE</sequence>
<proteinExistence type="predicted"/>